<evidence type="ECO:0000256" key="5">
    <source>
        <dbReference type="ARBA" id="ARBA00023326"/>
    </source>
</evidence>
<evidence type="ECO:0000313" key="7">
    <source>
        <dbReference type="EMBL" id="KAF7349581.1"/>
    </source>
</evidence>
<comment type="caution">
    <text evidence="7">The sequence shown here is derived from an EMBL/GenBank/DDBJ whole genome shotgun (WGS) entry which is preliminary data.</text>
</comment>
<evidence type="ECO:0000256" key="1">
    <source>
        <dbReference type="ARBA" id="ARBA00007495"/>
    </source>
</evidence>
<keyword evidence="5" id="KW-0624">Polysaccharide degradation</keyword>
<dbReference type="GO" id="GO:0005576">
    <property type="term" value="C:extracellular region"/>
    <property type="evidence" value="ECO:0007669"/>
    <property type="project" value="InterPro"/>
</dbReference>
<dbReference type="Gene3D" id="3.20.20.80">
    <property type="entry name" value="Glycosidases"/>
    <property type="match status" value="1"/>
</dbReference>
<dbReference type="InterPro" id="IPR017853">
    <property type="entry name" value="GH"/>
</dbReference>
<evidence type="ECO:0000256" key="2">
    <source>
        <dbReference type="ARBA" id="ARBA00022729"/>
    </source>
</evidence>
<dbReference type="OrthoDB" id="3055998at2759"/>
<evidence type="ECO:0000313" key="8">
    <source>
        <dbReference type="Proteomes" id="UP000623467"/>
    </source>
</evidence>
<protein>
    <submittedName>
        <fullName evidence="7">Beta-xylanase</fullName>
    </submittedName>
</protein>
<dbReference type="Proteomes" id="UP000623467">
    <property type="component" value="Unassembled WGS sequence"/>
</dbReference>
<evidence type="ECO:0000256" key="3">
    <source>
        <dbReference type="ARBA" id="ARBA00022801"/>
    </source>
</evidence>
<name>A0A8H6Y059_9AGAR</name>
<dbReference type="PROSITE" id="PS51164">
    <property type="entry name" value="CBM1_2"/>
    <property type="match status" value="1"/>
</dbReference>
<keyword evidence="8" id="KW-1185">Reference proteome</keyword>
<comment type="similarity">
    <text evidence="1">Belongs to the glycosyl hydrolase 10 (cellulase F) family.</text>
</comment>
<keyword evidence="3 7" id="KW-0378">Hydrolase</keyword>
<dbReference type="SMART" id="SM00236">
    <property type="entry name" value="fCBD"/>
    <property type="match status" value="1"/>
</dbReference>
<dbReference type="InterPro" id="IPR001000">
    <property type="entry name" value="GH10_dom"/>
</dbReference>
<proteinExistence type="inferred from homology"/>
<keyword evidence="7" id="KW-0326">Glycosidase</keyword>
<dbReference type="GO" id="GO:0031176">
    <property type="term" value="F:endo-1,4-beta-xylanase activity"/>
    <property type="evidence" value="ECO:0007669"/>
    <property type="project" value="UniProtKB-ARBA"/>
</dbReference>
<keyword evidence="7" id="KW-0858">Xylan degradation</keyword>
<reference evidence="7" key="1">
    <citation type="submission" date="2020-05" db="EMBL/GenBank/DDBJ databases">
        <title>Mycena genomes resolve the evolution of fungal bioluminescence.</title>
        <authorList>
            <person name="Tsai I.J."/>
        </authorList>
    </citation>
    <scope>NUCLEOTIDE SEQUENCE</scope>
    <source>
        <strain evidence="7">160909Yilan</strain>
    </source>
</reference>
<sequence>MSFVEGRPALERIPSGLQLGIMLRISIGLASILTLVPEAISQAPLWGQCGGQGFTGPTTCVAGAACYYENQFFSNCFPVAKSTEGSNTVATTLGGKLYFGTGVHNYELNDPAYAAKLNNVSLFGQITPASLSWDATEPVQGVFTFDEADALVALAKKNGQLIRAPPCISPSQVPNWVNTLENSPSALFDIITHHCITLVREPLCWGSIEIISLLDAWDIVVDPFTSEGFTAPVGVSVASGVDPSYIDDILTAARAADPAAKLYVIASPANP</sequence>
<dbReference type="Pfam" id="PF00331">
    <property type="entry name" value="Glyco_hydro_10"/>
    <property type="match status" value="1"/>
</dbReference>
<evidence type="ECO:0000256" key="4">
    <source>
        <dbReference type="ARBA" id="ARBA00023277"/>
    </source>
</evidence>
<gene>
    <name evidence="7" type="ORF">MSAN_01683400</name>
</gene>
<keyword evidence="2" id="KW-0732">Signal</keyword>
<dbReference type="InterPro" id="IPR035971">
    <property type="entry name" value="CBD_sf"/>
</dbReference>
<dbReference type="Pfam" id="PF00734">
    <property type="entry name" value="CBM_1"/>
    <property type="match status" value="1"/>
</dbReference>
<dbReference type="InterPro" id="IPR000254">
    <property type="entry name" value="CBD"/>
</dbReference>
<feature type="domain" description="CBM1" evidence="6">
    <location>
        <begin position="41"/>
        <end position="77"/>
    </location>
</feature>
<dbReference type="GO" id="GO:0030248">
    <property type="term" value="F:cellulose binding"/>
    <property type="evidence" value="ECO:0007669"/>
    <property type="project" value="InterPro"/>
</dbReference>
<dbReference type="SUPFAM" id="SSF51445">
    <property type="entry name" value="(Trans)glycosidases"/>
    <property type="match status" value="1"/>
</dbReference>
<dbReference type="EMBL" id="JACAZH010000015">
    <property type="protein sequence ID" value="KAF7349581.1"/>
    <property type="molecule type" value="Genomic_DNA"/>
</dbReference>
<accession>A0A8H6Y059</accession>
<dbReference type="AlphaFoldDB" id="A0A8H6Y059"/>
<dbReference type="SUPFAM" id="SSF57180">
    <property type="entry name" value="Cellulose-binding domain"/>
    <property type="match status" value="1"/>
</dbReference>
<dbReference type="GO" id="GO:0045493">
    <property type="term" value="P:xylan catabolic process"/>
    <property type="evidence" value="ECO:0007669"/>
    <property type="project" value="UniProtKB-KW"/>
</dbReference>
<evidence type="ECO:0000259" key="6">
    <source>
        <dbReference type="PROSITE" id="PS51164"/>
    </source>
</evidence>
<organism evidence="7 8">
    <name type="scientific">Mycena sanguinolenta</name>
    <dbReference type="NCBI Taxonomy" id="230812"/>
    <lineage>
        <taxon>Eukaryota</taxon>
        <taxon>Fungi</taxon>
        <taxon>Dikarya</taxon>
        <taxon>Basidiomycota</taxon>
        <taxon>Agaricomycotina</taxon>
        <taxon>Agaricomycetes</taxon>
        <taxon>Agaricomycetidae</taxon>
        <taxon>Agaricales</taxon>
        <taxon>Marasmiineae</taxon>
        <taxon>Mycenaceae</taxon>
        <taxon>Mycena</taxon>
    </lineage>
</organism>
<keyword evidence="4" id="KW-0119">Carbohydrate metabolism</keyword>